<dbReference type="AlphaFoldDB" id="A0AB39W2L9"/>
<sequence>MSAKLIYPLIMALPEQERELLLEMLGVKTNKLDLNKFLSADHQKLIEKREMIAYLIETQFSKFKKS</sequence>
<dbReference type="EMBL" id="CP165625">
    <property type="protein sequence ID" value="XDU95855.1"/>
    <property type="molecule type" value="Genomic_DNA"/>
</dbReference>
<gene>
    <name evidence="1" type="ORF">AB3G34_01735</name>
</gene>
<dbReference type="RefSeq" id="WP_369753275.1">
    <property type="nucleotide sequence ID" value="NZ_CP165625.1"/>
</dbReference>
<accession>A0AB39W2L9</accession>
<organism evidence="1">
    <name type="scientific">Flavobacterium sp. WC2409</name>
    <dbReference type="NCBI Taxonomy" id="3234139"/>
    <lineage>
        <taxon>Bacteria</taxon>
        <taxon>Pseudomonadati</taxon>
        <taxon>Bacteroidota</taxon>
        <taxon>Flavobacteriia</taxon>
        <taxon>Flavobacteriales</taxon>
        <taxon>Flavobacteriaceae</taxon>
        <taxon>Flavobacterium</taxon>
    </lineage>
</organism>
<name>A0AB39W2L9_9FLAO</name>
<proteinExistence type="predicted"/>
<evidence type="ECO:0000313" key="1">
    <source>
        <dbReference type="EMBL" id="XDU95855.1"/>
    </source>
</evidence>
<protein>
    <submittedName>
        <fullName evidence="1">Uncharacterized protein</fullName>
    </submittedName>
</protein>
<reference evidence="1" key="1">
    <citation type="submission" date="2024-07" db="EMBL/GenBank/DDBJ databases">
        <authorList>
            <person name="Biller S.J."/>
        </authorList>
    </citation>
    <scope>NUCLEOTIDE SEQUENCE</scope>
    <source>
        <strain evidence="1">WC2409</strain>
    </source>
</reference>